<evidence type="ECO:0000313" key="3">
    <source>
        <dbReference type="Proteomes" id="UP001525379"/>
    </source>
</evidence>
<evidence type="ECO:0000256" key="1">
    <source>
        <dbReference type="SAM" id="MobiDB-lite"/>
    </source>
</evidence>
<comment type="caution">
    <text evidence="2">The sequence shown here is derived from an EMBL/GenBank/DDBJ whole genome shotgun (WGS) entry which is preliminary data.</text>
</comment>
<dbReference type="RefSeq" id="WP_066080942.1">
    <property type="nucleotide sequence ID" value="NZ_JAFDPW010000003.1"/>
</dbReference>
<feature type="region of interest" description="Disordered" evidence="1">
    <location>
        <begin position="49"/>
        <end position="83"/>
    </location>
</feature>
<accession>A0ABT2HV56</accession>
<evidence type="ECO:0000313" key="2">
    <source>
        <dbReference type="EMBL" id="MCT2042204.1"/>
    </source>
</evidence>
<sequence>MQIGTRWRTTEAPPSSLPSALRDAVLAAEATPDGWWTLTWLEGRAVAEHDDGLRLRELPDGSVGRQSAESELDDSDEDDELFP</sequence>
<feature type="compositionally biased region" description="Basic and acidic residues" evidence="1">
    <location>
        <begin position="49"/>
        <end position="59"/>
    </location>
</feature>
<keyword evidence="3" id="KW-1185">Reference proteome</keyword>
<organism evidence="2 3">
    <name type="scientific">Pseudoclavibacter albus</name>
    <dbReference type="NCBI Taxonomy" id="272241"/>
    <lineage>
        <taxon>Bacteria</taxon>
        <taxon>Bacillati</taxon>
        <taxon>Actinomycetota</taxon>
        <taxon>Actinomycetes</taxon>
        <taxon>Micrococcales</taxon>
        <taxon>Microbacteriaceae</taxon>
        <taxon>Pseudoclavibacter</taxon>
    </lineage>
</organism>
<reference evidence="2 3" key="1">
    <citation type="submission" date="2022-04" db="EMBL/GenBank/DDBJ databases">
        <title>Human microbiome associated bacterial genomes.</title>
        <authorList>
            <person name="Sandstrom S."/>
            <person name="Salamzade R."/>
            <person name="Kalan L.R."/>
        </authorList>
    </citation>
    <scope>NUCLEOTIDE SEQUENCE [LARGE SCALE GENOMIC DNA]</scope>
    <source>
        <strain evidence="3">p3-SID1799</strain>
    </source>
</reference>
<dbReference type="EMBL" id="JALXSQ010000005">
    <property type="protein sequence ID" value="MCT2042204.1"/>
    <property type="molecule type" value="Genomic_DNA"/>
</dbReference>
<name>A0ABT2HV56_9MICO</name>
<evidence type="ECO:0008006" key="4">
    <source>
        <dbReference type="Google" id="ProtNLM"/>
    </source>
</evidence>
<feature type="compositionally biased region" description="Acidic residues" evidence="1">
    <location>
        <begin position="70"/>
        <end position="83"/>
    </location>
</feature>
<protein>
    <recommendedName>
        <fullName evidence="4">Fe-S oxidoreductase</fullName>
    </recommendedName>
</protein>
<gene>
    <name evidence="2" type="ORF">M3D15_02445</name>
</gene>
<dbReference type="Proteomes" id="UP001525379">
    <property type="component" value="Unassembled WGS sequence"/>
</dbReference>
<proteinExistence type="predicted"/>